<dbReference type="Gene3D" id="3.40.630.40">
    <property type="entry name" value="Zn-dependent exopeptidases"/>
    <property type="match status" value="1"/>
</dbReference>
<dbReference type="InterPro" id="IPR002508">
    <property type="entry name" value="MurNAc-LAA_cat"/>
</dbReference>
<dbReference type="SMART" id="SM00646">
    <property type="entry name" value="Ami_3"/>
    <property type="match status" value="1"/>
</dbReference>
<keyword evidence="3 5" id="KW-0378">Hydrolase</keyword>
<dbReference type="GO" id="GO:0008745">
    <property type="term" value="F:N-acetylmuramoyl-L-alanine amidase activity"/>
    <property type="evidence" value="ECO:0007669"/>
    <property type="project" value="UniProtKB-EC"/>
</dbReference>
<reference evidence="5" key="1">
    <citation type="submission" date="2020-05" db="EMBL/GenBank/DDBJ databases">
        <title>Genomic Encyclopedia of Type Strains, Phase IV (KMG-V): Genome sequencing to study the core and pangenomes of soil and plant-associated prokaryotes.</title>
        <authorList>
            <person name="Whitman W."/>
        </authorList>
    </citation>
    <scope>NUCLEOTIDE SEQUENCE</scope>
    <source>
        <strain evidence="5">16F</strain>
    </source>
</reference>
<evidence type="ECO:0000313" key="6">
    <source>
        <dbReference type="Proteomes" id="UP000610746"/>
    </source>
</evidence>
<dbReference type="RefSeq" id="WP_173779222.1">
    <property type="nucleotide sequence ID" value="NZ_JABSNO010000010.1"/>
</dbReference>
<dbReference type="CDD" id="cd02696">
    <property type="entry name" value="MurNAc-LAA"/>
    <property type="match status" value="1"/>
</dbReference>
<protein>
    <recommendedName>
        <fullName evidence="2">N-acetylmuramoyl-L-alanine amidase</fullName>
        <ecNumber evidence="2">3.5.1.28</ecNumber>
    </recommendedName>
</protein>
<comment type="caution">
    <text evidence="5">The sequence shown here is derived from an EMBL/GenBank/DDBJ whole genome shotgun (WGS) entry which is preliminary data.</text>
</comment>
<dbReference type="InterPro" id="IPR050695">
    <property type="entry name" value="N-acetylmuramoyl_amidase_3"/>
</dbReference>
<dbReference type="EMBL" id="JABSNO010000010">
    <property type="protein sequence ID" value="NRS92635.1"/>
    <property type="molecule type" value="Genomic_DNA"/>
</dbReference>
<accession>A0A8J8GAZ8</accession>
<proteinExistence type="predicted"/>
<dbReference type="EC" id="3.5.1.28" evidence="2"/>
<gene>
    <name evidence="5" type="ORF">HNQ03_001712</name>
</gene>
<dbReference type="Pfam" id="PF01520">
    <property type="entry name" value="Amidase_3"/>
    <property type="match status" value="1"/>
</dbReference>
<comment type="catalytic activity">
    <reaction evidence="1">
        <text>Hydrolyzes the link between N-acetylmuramoyl residues and L-amino acid residues in certain cell-wall glycopeptides.</text>
        <dbReference type="EC" id="3.5.1.28"/>
    </reaction>
</comment>
<evidence type="ECO:0000256" key="2">
    <source>
        <dbReference type="ARBA" id="ARBA00011901"/>
    </source>
</evidence>
<name>A0A8J8GAZ8_9FLAO</name>
<dbReference type="SUPFAM" id="SSF53187">
    <property type="entry name" value="Zn-dependent exopeptidases"/>
    <property type="match status" value="1"/>
</dbReference>
<evidence type="ECO:0000256" key="3">
    <source>
        <dbReference type="ARBA" id="ARBA00022801"/>
    </source>
</evidence>
<organism evidence="5 6">
    <name type="scientific">Frigoriflavimonas asaccharolytica</name>
    <dbReference type="NCBI Taxonomy" id="2735899"/>
    <lineage>
        <taxon>Bacteria</taxon>
        <taxon>Pseudomonadati</taxon>
        <taxon>Bacteroidota</taxon>
        <taxon>Flavobacteriia</taxon>
        <taxon>Flavobacteriales</taxon>
        <taxon>Weeksellaceae</taxon>
        <taxon>Frigoriflavimonas</taxon>
    </lineage>
</organism>
<dbReference type="AlphaFoldDB" id="A0A8J8GAZ8"/>
<evidence type="ECO:0000259" key="4">
    <source>
        <dbReference type="SMART" id="SM00646"/>
    </source>
</evidence>
<dbReference type="PANTHER" id="PTHR30404">
    <property type="entry name" value="N-ACETYLMURAMOYL-L-ALANINE AMIDASE"/>
    <property type="match status" value="1"/>
</dbReference>
<dbReference type="Proteomes" id="UP000610746">
    <property type="component" value="Unassembled WGS sequence"/>
</dbReference>
<dbReference type="GO" id="GO:0009253">
    <property type="term" value="P:peptidoglycan catabolic process"/>
    <property type="evidence" value="ECO:0007669"/>
    <property type="project" value="InterPro"/>
</dbReference>
<evidence type="ECO:0000256" key="1">
    <source>
        <dbReference type="ARBA" id="ARBA00001561"/>
    </source>
</evidence>
<evidence type="ECO:0000313" key="5">
    <source>
        <dbReference type="EMBL" id="NRS92635.1"/>
    </source>
</evidence>
<keyword evidence="6" id="KW-1185">Reference proteome</keyword>
<dbReference type="GO" id="GO:0030288">
    <property type="term" value="C:outer membrane-bounded periplasmic space"/>
    <property type="evidence" value="ECO:0007669"/>
    <property type="project" value="TreeGrafter"/>
</dbReference>
<sequence length="192" mass="21733">MRKFLTYSTVCIFAATALFSFKNDKKIILIDAGHGGEDHGATQNNIAEKDIVLDIANMIKNSNRNEEVEIILTRDSNESLSFVDRIKKIGEAKPDLVLSIHTNKTPKPNTNIGKEIYIQENEASKKYGEILSKNFDNCPLKTQNLHILRNSTSPALVFEMGNISNENDFNYLNSDIGKREISRKILKFIEEI</sequence>
<dbReference type="PANTHER" id="PTHR30404:SF0">
    <property type="entry name" value="N-ACETYLMURAMOYL-L-ALANINE AMIDASE AMIC"/>
    <property type="match status" value="1"/>
</dbReference>
<feature type="domain" description="MurNAc-LAA" evidence="4">
    <location>
        <begin position="86"/>
        <end position="190"/>
    </location>
</feature>